<evidence type="ECO:0000313" key="1">
    <source>
        <dbReference type="EMBL" id="KAK3602804.1"/>
    </source>
</evidence>
<reference evidence="1" key="1">
    <citation type="journal article" date="2021" name="Genome Biol. Evol.">
        <title>A High-Quality Reference Genome for a Parasitic Bivalve with Doubly Uniparental Inheritance (Bivalvia: Unionida).</title>
        <authorList>
            <person name="Smith C.H."/>
        </authorList>
    </citation>
    <scope>NUCLEOTIDE SEQUENCE</scope>
    <source>
        <strain evidence="1">CHS0354</strain>
    </source>
</reference>
<dbReference type="AlphaFoldDB" id="A0AAE0W6E6"/>
<dbReference type="EMBL" id="JAEAOA010001575">
    <property type="protein sequence ID" value="KAK3602804.1"/>
    <property type="molecule type" value="Genomic_DNA"/>
</dbReference>
<comment type="caution">
    <text evidence="1">The sequence shown here is derived from an EMBL/GenBank/DDBJ whole genome shotgun (WGS) entry which is preliminary data.</text>
</comment>
<sequence>MYGKVQQNKISELSCAYCQLRGRIQRTQMRRPEENSTCIQSTKYAFQYSHGVHTKPFVRRNEEMKFEEFTGALRDIQNKGFN</sequence>
<evidence type="ECO:0000313" key="2">
    <source>
        <dbReference type="Proteomes" id="UP001195483"/>
    </source>
</evidence>
<keyword evidence="2" id="KW-1185">Reference proteome</keyword>
<accession>A0AAE0W6E6</accession>
<reference evidence="1" key="2">
    <citation type="journal article" date="2021" name="Genome Biol. Evol.">
        <title>Developing a high-quality reference genome for a parasitic bivalve with doubly uniparental inheritance (Bivalvia: Unionida).</title>
        <authorList>
            <person name="Smith C.H."/>
        </authorList>
    </citation>
    <scope>NUCLEOTIDE SEQUENCE</scope>
    <source>
        <strain evidence="1">CHS0354</strain>
        <tissue evidence="1">Mantle</tissue>
    </source>
</reference>
<reference evidence="1" key="3">
    <citation type="submission" date="2023-05" db="EMBL/GenBank/DDBJ databases">
        <authorList>
            <person name="Smith C.H."/>
        </authorList>
    </citation>
    <scope>NUCLEOTIDE SEQUENCE</scope>
    <source>
        <strain evidence="1">CHS0354</strain>
        <tissue evidence="1">Mantle</tissue>
    </source>
</reference>
<dbReference type="Proteomes" id="UP001195483">
    <property type="component" value="Unassembled WGS sequence"/>
</dbReference>
<protein>
    <submittedName>
        <fullName evidence="1">Uncharacterized protein</fullName>
    </submittedName>
</protein>
<gene>
    <name evidence="1" type="ORF">CHS0354_026354</name>
</gene>
<proteinExistence type="predicted"/>
<name>A0AAE0W6E6_9BIVA</name>
<organism evidence="1 2">
    <name type="scientific">Potamilus streckersoni</name>
    <dbReference type="NCBI Taxonomy" id="2493646"/>
    <lineage>
        <taxon>Eukaryota</taxon>
        <taxon>Metazoa</taxon>
        <taxon>Spiralia</taxon>
        <taxon>Lophotrochozoa</taxon>
        <taxon>Mollusca</taxon>
        <taxon>Bivalvia</taxon>
        <taxon>Autobranchia</taxon>
        <taxon>Heteroconchia</taxon>
        <taxon>Palaeoheterodonta</taxon>
        <taxon>Unionida</taxon>
        <taxon>Unionoidea</taxon>
        <taxon>Unionidae</taxon>
        <taxon>Ambleminae</taxon>
        <taxon>Lampsilini</taxon>
        <taxon>Potamilus</taxon>
    </lineage>
</organism>